<dbReference type="eggNOG" id="COG1470">
    <property type="taxonomic scope" value="Bacteria"/>
</dbReference>
<feature type="domain" description="Protein kinase" evidence="7">
    <location>
        <begin position="10"/>
        <end position="278"/>
    </location>
</feature>
<feature type="region of interest" description="Disordered" evidence="5">
    <location>
        <begin position="1392"/>
        <end position="1420"/>
    </location>
</feature>
<dbReference type="eggNOG" id="COG0515">
    <property type="taxonomic scope" value="Bacteria"/>
</dbReference>
<dbReference type="SMART" id="SM00240">
    <property type="entry name" value="FHA"/>
    <property type="match status" value="1"/>
</dbReference>
<gene>
    <name evidence="8" type="ordered locus">Deima_3038</name>
</gene>
<feature type="region of interest" description="Disordered" evidence="5">
    <location>
        <begin position="1020"/>
        <end position="1055"/>
    </location>
</feature>
<dbReference type="Proteomes" id="UP000008635">
    <property type="component" value="Chromosome"/>
</dbReference>
<dbReference type="OrthoDB" id="51164at2"/>
<keyword evidence="2" id="KW-0547">Nucleotide-binding</keyword>
<dbReference type="InterPro" id="IPR008984">
    <property type="entry name" value="SMAD_FHA_dom_sf"/>
</dbReference>
<protein>
    <submittedName>
        <fullName evidence="8">Serine/threonine protein kinase with FHA domain protein</fullName>
    </submittedName>
</protein>
<evidence type="ECO:0000256" key="1">
    <source>
        <dbReference type="ARBA" id="ARBA00022679"/>
    </source>
</evidence>
<keyword evidence="8" id="KW-0723">Serine/threonine-protein kinase</keyword>
<dbReference type="SUPFAM" id="SSF56112">
    <property type="entry name" value="Protein kinase-like (PK-like)"/>
    <property type="match status" value="1"/>
</dbReference>
<evidence type="ECO:0000256" key="4">
    <source>
        <dbReference type="ARBA" id="ARBA00022840"/>
    </source>
</evidence>
<keyword evidence="9" id="KW-1185">Reference proteome</keyword>
<dbReference type="PROSITE" id="PS50011">
    <property type="entry name" value="PROTEIN_KINASE_DOM"/>
    <property type="match status" value="1"/>
</dbReference>
<name>E8U3P3_DEIML</name>
<dbReference type="InterPro" id="IPR011009">
    <property type="entry name" value="Kinase-like_dom_sf"/>
</dbReference>
<dbReference type="GO" id="GO:0005524">
    <property type="term" value="F:ATP binding"/>
    <property type="evidence" value="ECO:0007669"/>
    <property type="project" value="UniProtKB-KW"/>
</dbReference>
<proteinExistence type="predicted"/>
<dbReference type="EMBL" id="CP002454">
    <property type="protein sequence ID" value="ADV68667.1"/>
    <property type="molecule type" value="Genomic_DNA"/>
</dbReference>
<dbReference type="CDD" id="cd14014">
    <property type="entry name" value="STKc_PknB_like"/>
    <property type="match status" value="1"/>
</dbReference>
<dbReference type="Gene3D" id="2.60.200.20">
    <property type="match status" value="1"/>
</dbReference>
<evidence type="ECO:0000256" key="2">
    <source>
        <dbReference type="ARBA" id="ARBA00022741"/>
    </source>
</evidence>
<dbReference type="CDD" id="cd00060">
    <property type="entry name" value="FHA"/>
    <property type="match status" value="1"/>
</dbReference>
<dbReference type="PANTHER" id="PTHR43289">
    <property type="entry name" value="MITOGEN-ACTIVATED PROTEIN KINASE KINASE KINASE 20-RELATED"/>
    <property type="match status" value="1"/>
</dbReference>
<keyword evidence="1" id="KW-0808">Transferase</keyword>
<dbReference type="SUPFAM" id="SSF49879">
    <property type="entry name" value="SMAD/FHA domain"/>
    <property type="match status" value="1"/>
</dbReference>
<evidence type="ECO:0000256" key="3">
    <source>
        <dbReference type="ARBA" id="ARBA00022777"/>
    </source>
</evidence>
<dbReference type="Pfam" id="PF00069">
    <property type="entry name" value="Pkinase"/>
    <property type="match status" value="1"/>
</dbReference>
<dbReference type="HOGENOM" id="CLU_247379_0_0_0"/>
<evidence type="ECO:0000259" key="7">
    <source>
        <dbReference type="PROSITE" id="PS50011"/>
    </source>
</evidence>
<feature type="compositionally biased region" description="Low complexity" evidence="5">
    <location>
        <begin position="1409"/>
        <end position="1420"/>
    </location>
</feature>
<evidence type="ECO:0000313" key="8">
    <source>
        <dbReference type="EMBL" id="ADV68667.1"/>
    </source>
</evidence>
<feature type="compositionally biased region" description="Gly residues" evidence="5">
    <location>
        <begin position="1033"/>
        <end position="1049"/>
    </location>
</feature>
<dbReference type="InterPro" id="IPR000253">
    <property type="entry name" value="FHA_dom"/>
</dbReference>
<organism evidence="8 9">
    <name type="scientific">Deinococcus maricopensis (strain DSM 21211 / LMG 22137 / NRRL B-23946 / LB-34)</name>
    <dbReference type="NCBI Taxonomy" id="709986"/>
    <lineage>
        <taxon>Bacteria</taxon>
        <taxon>Thermotogati</taxon>
        <taxon>Deinococcota</taxon>
        <taxon>Deinococci</taxon>
        <taxon>Deinococcales</taxon>
        <taxon>Deinococcaceae</taxon>
        <taxon>Deinococcus</taxon>
    </lineage>
</organism>
<evidence type="ECO:0000259" key="6">
    <source>
        <dbReference type="PROSITE" id="PS50006"/>
    </source>
</evidence>
<sequence length="1528" mass="165116">MKEGKLFHQFQLHRLLGEGWLGEVYAATDLDENREVAVRILADANAAQSHLVLHLERLLRKVADLRHRHILPVQPLEEREHRVFHAMTLAERGSVRQILQFQARSGQPLDLLVTLDIARQAAEALAFAHTADLMHGNLKPENLLLQPGRALLGREGYTVQVADFGLAELRAASYGTHDRVIVNALTYMSPEQCRGERHDTRTDLYALGVILYELVTGMVPFETRDAADALEKHQHVAPTQPSKLRRDLPGDVEEIILTCLAKRPEDRYADARELHDALQHAMNRMMPSGPEPTVRLPTLPALPAAPRVNAPLEPLRAPRLLVFDERHELLLEQPFTDASSNFTIGRAPGNTVVLDHAGVSRHHLSVEFDHGKPYITELNATNGTMMDGLPLSPMTRAAWPYGTMLYLRPYWLVMQAPQHTGTPPRIVVQPEVSELTLVPGQAHTLNVTLANTGPTVDHFRLSLDGVPEHWVTNAHHEVQLNPGMRTQAQLHLLVPRKSDSTAKTYDTTVLARSRENTSQFGRAPLRVTVTPFFDTRLTMTPRVRRAWRRTHYTLRVENHGNTPVRYTPNINDNEEAVRLLPQAGEVLRIPTSGRLQDAVNIQAASAGMLSRLRSGLGKITIDQPRADQLVNPGSNYEERLNVRLPLKWVGVTSHRTLHVDVDADLHEPGHVDADLHHNPFIPLWLLPILLALLALLAWWLSRPPTITRFDLATTGTLPAGQPFKLAWETSGARSVEIRELPGQKLARDGTVTVPGLQEPRTYTIVARGWFTQTQKERTVTPKLPAPIIQQFEATPPTAPSGSTVSVRWNVLNAKTVNIEPFGTVPAKGKQPFKVTQDTVFRLVAQNGDESVTKSRTVRVLGPQIRTFKPSIEAVKKGESITLTWDVANATTVTIDPLGTVPARGSRVLQPQQNTTYTIEASNGSGAPARAVTAVTVTARPPKITVFNVSPTRVEAGGTVRVRWKTEDAQTVELLTGTGSQTIGPEGELIAPAPVQSTDFTLTATNAEAIAVTRSQPLTVVPKPVVTPPPPPAGGGTTGATNGGSAGTGTGSVTPPPAKPLKVVYFKATPNTLVGGGNTTLSWQVENAGKIRIQGLRGPNLDGTFPAQGTYPTTVSKTTTFVLLAGDPKKPVKASAKVIVTPRPINVVRFETTTPTLTGKGTANLRWEVTGVNSIRIQGVRGPNVDGSFPNKSATTVPVSKTTTFVLLAGDPKQPKKATTVVTVKARPVVINSFRASPTSIVGQGTATLSWSVSGVNSVRIQGVRGTNNDGSFPAAGSFAVPVSKTTTFILLAGDPKQPARSTATVLVTRPASTPNTGTVTPPANPPANTIRIVDFSANPPSVRAGETTTLTWNVQGVARIRISGATSPTGGNDFPAQGSTTVTVDRTKSFTLSAGTGTNTQRRSQQVRATGSVSSAGSATVTDPGISGVWKHSFGELRLTTSGKRVTGTFISERTDVPGGPVTGTFSNSGTTVTLNATTSTGDPQTAFSFIVQFDENRRTFVGPYTFRGESERWCGWRPGTTPPTACQ</sequence>
<dbReference type="Gene3D" id="1.10.510.10">
    <property type="entry name" value="Transferase(Phosphotransferase) domain 1"/>
    <property type="match status" value="1"/>
</dbReference>
<dbReference type="KEGG" id="dmr:Deima_3038"/>
<evidence type="ECO:0000313" key="9">
    <source>
        <dbReference type="Proteomes" id="UP000008635"/>
    </source>
</evidence>
<dbReference type="PROSITE" id="PS50006">
    <property type="entry name" value="FHA_DOMAIN"/>
    <property type="match status" value="1"/>
</dbReference>
<feature type="domain" description="FHA" evidence="6">
    <location>
        <begin position="342"/>
        <end position="391"/>
    </location>
</feature>
<keyword evidence="4" id="KW-0067">ATP-binding</keyword>
<dbReference type="Gene3D" id="3.30.200.20">
    <property type="entry name" value="Phosphorylase Kinase, domain 1"/>
    <property type="match status" value="1"/>
</dbReference>
<reference evidence="8 9" key="1">
    <citation type="journal article" date="2011" name="Stand. Genomic Sci.">
        <title>Complete genome sequence of Deinococcus maricopensis type strain (LB-34).</title>
        <authorList>
            <person name="Pukall R."/>
            <person name="Zeytun A."/>
            <person name="Lucas S."/>
            <person name="Lapidus A."/>
            <person name="Hammon N."/>
            <person name="Deshpande S."/>
            <person name="Nolan M."/>
            <person name="Cheng J.F."/>
            <person name="Pitluck S."/>
            <person name="Liolios K."/>
            <person name="Pagani I."/>
            <person name="Mikhailova N."/>
            <person name="Ivanova N."/>
            <person name="Mavromatis K."/>
            <person name="Pati A."/>
            <person name="Tapia R."/>
            <person name="Han C."/>
            <person name="Goodwin L."/>
            <person name="Chen A."/>
            <person name="Palaniappan K."/>
            <person name="Land M."/>
            <person name="Hauser L."/>
            <person name="Chang Y.J."/>
            <person name="Jeffries C.D."/>
            <person name="Brambilla E.M."/>
            <person name="Rohde M."/>
            <person name="Goker M."/>
            <person name="Detter J.C."/>
            <person name="Woyke T."/>
            <person name="Bristow J."/>
            <person name="Eisen J.A."/>
            <person name="Markowitz V."/>
            <person name="Hugenholtz P."/>
            <person name="Kyrpides N.C."/>
            <person name="Klenk H.P."/>
        </authorList>
    </citation>
    <scope>NUCLEOTIDE SEQUENCE [LARGE SCALE GENOMIC DNA]</scope>
    <source>
        <strain evidence="9">DSM 21211 / LMG 22137 / NRRL B-23946 / LB-34</strain>
    </source>
</reference>
<dbReference type="RefSeq" id="WP_013558170.1">
    <property type="nucleotide sequence ID" value="NC_014958.1"/>
</dbReference>
<evidence type="ECO:0000256" key="5">
    <source>
        <dbReference type="SAM" id="MobiDB-lite"/>
    </source>
</evidence>
<dbReference type="GO" id="GO:0004674">
    <property type="term" value="F:protein serine/threonine kinase activity"/>
    <property type="evidence" value="ECO:0007669"/>
    <property type="project" value="UniProtKB-KW"/>
</dbReference>
<reference evidence="9" key="2">
    <citation type="submission" date="2011-01" db="EMBL/GenBank/DDBJ databases">
        <title>The complete genome of Deinococcus maricopensis DSM 21211.</title>
        <authorList>
            <consortium name="US DOE Joint Genome Institute (JGI-PGF)"/>
            <person name="Lucas S."/>
            <person name="Copeland A."/>
            <person name="Lapidus A."/>
            <person name="Goodwin L."/>
            <person name="Pitluck S."/>
            <person name="Kyrpides N."/>
            <person name="Mavromatis K."/>
            <person name="Pagani I."/>
            <person name="Ivanova N."/>
            <person name="Ovchinnikova G."/>
            <person name="Zeytun A."/>
            <person name="Detter J.C."/>
            <person name="Han C."/>
            <person name="Land M."/>
            <person name="Hauser L."/>
            <person name="Markowitz V."/>
            <person name="Cheng J.-F."/>
            <person name="Hugenholtz P."/>
            <person name="Woyke T."/>
            <person name="Wu D."/>
            <person name="Pukall R."/>
            <person name="Gehrich-Schroeter G."/>
            <person name="Brambilla E."/>
            <person name="Klenk H.-P."/>
            <person name="Eisen J.A."/>
        </authorList>
    </citation>
    <scope>NUCLEOTIDE SEQUENCE [LARGE SCALE GENOMIC DNA]</scope>
    <source>
        <strain evidence="9">DSM 21211 / LMG 22137 / NRRL B-23946 / LB-34</strain>
    </source>
</reference>
<keyword evidence="3 8" id="KW-0418">Kinase</keyword>
<dbReference type="InterPro" id="IPR000719">
    <property type="entry name" value="Prot_kinase_dom"/>
</dbReference>
<dbReference type="PANTHER" id="PTHR43289:SF6">
    <property type="entry name" value="SERINE_THREONINE-PROTEIN KINASE NEKL-3"/>
    <property type="match status" value="1"/>
</dbReference>
<feature type="compositionally biased region" description="Polar residues" evidence="5">
    <location>
        <begin position="1392"/>
        <end position="1408"/>
    </location>
</feature>
<dbReference type="STRING" id="709986.Deima_3038"/>
<dbReference type="Pfam" id="PF00498">
    <property type="entry name" value="FHA"/>
    <property type="match status" value="1"/>
</dbReference>
<accession>E8U3P3</accession>